<comment type="caution">
    <text evidence="3">The sequence shown here is derived from an EMBL/GenBank/DDBJ whole genome shotgun (WGS) entry which is preliminary data.</text>
</comment>
<keyword evidence="2" id="KW-0472">Membrane</keyword>
<dbReference type="AlphaFoldDB" id="A0A484CP36"/>
<feature type="compositionally biased region" description="Polar residues" evidence="1">
    <location>
        <begin position="91"/>
        <end position="106"/>
    </location>
</feature>
<keyword evidence="2" id="KW-0812">Transmembrane</keyword>
<reference evidence="3 4" key="1">
    <citation type="submission" date="2019-01" db="EMBL/GenBank/DDBJ databases">
        <title>A chromosome-scale genome assembly of the yellow perch, Perca flavescens.</title>
        <authorList>
            <person name="Feron R."/>
            <person name="Morvezen R."/>
            <person name="Bestin A."/>
            <person name="Haffray P."/>
            <person name="Klopp C."/>
            <person name="Zahm M."/>
            <person name="Cabau C."/>
            <person name="Roques C."/>
            <person name="Donnadieu C."/>
            <person name="Bouchez O."/>
            <person name="Christie M."/>
            <person name="Larson W."/>
            <person name="Guiguen Y."/>
        </authorList>
    </citation>
    <scope>NUCLEOTIDE SEQUENCE [LARGE SCALE GENOMIC DNA]</scope>
    <source>
        <strain evidence="3">YP-PL-M2</strain>
        <tissue evidence="3">Blood</tissue>
    </source>
</reference>
<gene>
    <name evidence="3" type="ORF">EPR50_G00125130</name>
</gene>
<evidence type="ECO:0000256" key="2">
    <source>
        <dbReference type="SAM" id="Phobius"/>
    </source>
</evidence>
<accession>A0A484CP36</accession>
<dbReference type="InterPro" id="IPR021082">
    <property type="entry name" value="Protein_GAPT"/>
</dbReference>
<sequence length="177" mass="19869">MTSLTTQTSTLTTLEPCMIMIDDNNCGNDTAVCSAPSSPVGLAVGLTFFFLLLVIVAGVIVYKYHSQMRNMLQFVQTRSQKNEDYRETSQEDSNQYTDMNREQSTGEAPIYENFTARTTGHNRPAVNKRKSPPEPEEDVYLQCDTQDDAIYCNDPACNLSILPECQEEDVYIVPDSL</sequence>
<evidence type="ECO:0000313" key="3">
    <source>
        <dbReference type="EMBL" id="TDH05690.1"/>
    </source>
</evidence>
<keyword evidence="2" id="KW-1133">Transmembrane helix</keyword>
<organism evidence="3 4">
    <name type="scientific">Perca flavescens</name>
    <name type="common">American yellow perch</name>
    <name type="synonym">Morone flavescens</name>
    <dbReference type="NCBI Taxonomy" id="8167"/>
    <lineage>
        <taxon>Eukaryota</taxon>
        <taxon>Metazoa</taxon>
        <taxon>Chordata</taxon>
        <taxon>Craniata</taxon>
        <taxon>Vertebrata</taxon>
        <taxon>Euteleostomi</taxon>
        <taxon>Actinopterygii</taxon>
        <taxon>Neopterygii</taxon>
        <taxon>Teleostei</taxon>
        <taxon>Neoteleostei</taxon>
        <taxon>Acanthomorphata</taxon>
        <taxon>Eupercaria</taxon>
        <taxon>Perciformes</taxon>
        <taxon>Percoidei</taxon>
        <taxon>Percidae</taxon>
        <taxon>Percinae</taxon>
        <taxon>Perca</taxon>
    </lineage>
</organism>
<keyword evidence="4" id="KW-1185">Reference proteome</keyword>
<feature type="region of interest" description="Disordered" evidence="1">
    <location>
        <begin position="83"/>
        <end position="138"/>
    </location>
</feature>
<protein>
    <submittedName>
        <fullName evidence="3">Uncharacterized protein</fullName>
    </submittedName>
</protein>
<evidence type="ECO:0000256" key="1">
    <source>
        <dbReference type="SAM" id="MobiDB-lite"/>
    </source>
</evidence>
<dbReference type="Pfam" id="PF11770">
    <property type="entry name" value="GAPT"/>
    <property type="match status" value="1"/>
</dbReference>
<dbReference type="GO" id="GO:0016020">
    <property type="term" value="C:membrane"/>
    <property type="evidence" value="ECO:0007669"/>
    <property type="project" value="InterPro"/>
</dbReference>
<dbReference type="Proteomes" id="UP000295070">
    <property type="component" value="Chromosome 12"/>
</dbReference>
<proteinExistence type="predicted"/>
<feature type="transmembrane region" description="Helical" evidence="2">
    <location>
        <begin position="40"/>
        <end position="62"/>
    </location>
</feature>
<evidence type="ECO:0000313" key="4">
    <source>
        <dbReference type="Proteomes" id="UP000295070"/>
    </source>
</evidence>
<dbReference type="EMBL" id="SCKG01000012">
    <property type="protein sequence ID" value="TDH05690.1"/>
    <property type="molecule type" value="Genomic_DNA"/>
</dbReference>
<name>A0A484CP36_PERFV</name>